<evidence type="ECO:0000256" key="3">
    <source>
        <dbReference type="ARBA" id="ARBA00022553"/>
    </source>
</evidence>
<organism evidence="15 16">
    <name type="scientific">Dispira parvispora</name>
    <dbReference type="NCBI Taxonomy" id="1520584"/>
    <lineage>
        <taxon>Eukaryota</taxon>
        <taxon>Fungi</taxon>
        <taxon>Fungi incertae sedis</taxon>
        <taxon>Zoopagomycota</taxon>
        <taxon>Kickxellomycotina</taxon>
        <taxon>Dimargaritomycetes</taxon>
        <taxon>Dimargaritales</taxon>
        <taxon>Dimargaritaceae</taxon>
        <taxon>Dispira</taxon>
    </lineage>
</organism>
<keyword evidence="12" id="KW-0175">Coiled coil</keyword>
<keyword evidence="2" id="KW-0723">Serine/threonine-protein kinase</keyword>
<dbReference type="PROSITE" id="PS00108">
    <property type="entry name" value="PROTEIN_KINASE_ST"/>
    <property type="match status" value="1"/>
</dbReference>
<evidence type="ECO:0000256" key="6">
    <source>
        <dbReference type="ARBA" id="ARBA00022777"/>
    </source>
</evidence>
<keyword evidence="5 11" id="KW-0547">Nucleotide-binding</keyword>
<sequence>MRNSPSDEEFAQDALPSSLKKVLDALPLGFSPTRSDEEPGVRSLVPLYGDDKVILPRETQPGHGPISKNPPNSTVTSQGRILLVSLLENFCMLYHKSPQRNRELFFTLCKMLYSMGIIEEEYIEEMAAVRNSYMHVFRELVLQAMHSIEEDKRVAEEGSRLFSLLSQKISSQTGSSSTEKRSSTAKNEQKLIRFEPRAMFGARPAFDSLFDVRKGRYWVDFIELHQLGKGGFGTVYKVRNRLDFRDYAVKKVKLRVSEAPLHTMLREITSLAQLEHPNIVRYYCSWVEYDDESATSSPEGSYDGYFNNNSFSLDSTSDQAVTNNGLFMYESDHELSAGGISRYRPAEVQRLSNAVSTGSVGVEFRHDKSTTDDNTSFSSLATSDPSVRNKSQMDNDLYRSSHQSTPCDGPGLVLTLHIQMQLCTSNLQEFLQHRNEWLLDTNPGADSSTLMGQVGHVRILRLFRGIVEGVAYIHSRNMIHRDLKPSNIFLDVPHTAGSSSSPSLPSDKSCILQAFQEYRDLIPRIGDFGLVTTSKVTVRDSNTTVAHPSETPDISQLTFGVGTITYASPEQLAPTSNKRYDTASDIFSLGIILFELLYPFATGMERVITLKKLREGVFPESFVAARPKETAVILWMMASDPKRRPTAVEILSLPLFDTLITTVTQLHGEVQRHKVEKQQLQLETDELRRKVAALEAQLRDQSI</sequence>
<dbReference type="Proteomes" id="UP001150925">
    <property type="component" value="Unassembled WGS sequence"/>
</dbReference>
<name>A0A9W8AL01_9FUNG</name>
<dbReference type="InterPro" id="IPR050339">
    <property type="entry name" value="CC_SR_Kinase"/>
</dbReference>
<keyword evidence="8" id="KW-0652">Protein synthesis inhibitor</keyword>
<protein>
    <recommendedName>
        <fullName evidence="1">non-specific serine/threonine protein kinase</fullName>
        <ecNumber evidence="1">2.7.11.1</ecNumber>
    </recommendedName>
    <alternativeName>
        <fullName evidence="10">Heme-regulated eukaryotic initiation factor eIF-2-alpha kinase</fullName>
    </alternativeName>
</protein>
<evidence type="ECO:0000313" key="16">
    <source>
        <dbReference type="Proteomes" id="UP001150925"/>
    </source>
</evidence>
<evidence type="ECO:0000256" key="1">
    <source>
        <dbReference type="ARBA" id="ARBA00012513"/>
    </source>
</evidence>
<dbReference type="SMART" id="SM00220">
    <property type="entry name" value="S_TKc"/>
    <property type="match status" value="1"/>
</dbReference>
<feature type="compositionally biased region" description="Polar residues" evidence="13">
    <location>
        <begin position="372"/>
        <end position="390"/>
    </location>
</feature>
<dbReference type="PROSITE" id="PS50011">
    <property type="entry name" value="PROTEIN_KINASE_DOM"/>
    <property type="match status" value="1"/>
</dbReference>
<dbReference type="GO" id="GO:0005737">
    <property type="term" value="C:cytoplasm"/>
    <property type="evidence" value="ECO:0007669"/>
    <property type="project" value="TreeGrafter"/>
</dbReference>
<dbReference type="InterPro" id="IPR011009">
    <property type="entry name" value="Kinase-like_dom_sf"/>
</dbReference>
<keyword evidence="7 11" id="KW-0067">ATP-binding</keyword>
<dbReference type="FunFam" id="1.10.510.10:FF:001167">
    <property type="entry name" value="Uncharacterized protein"/>
    <property type="match status" value="1"/>
</dbReference>
<dbReference type="Pfam" id="PF00069">
    <property type="entry name" value="Pkinase"/>
    <property type="match status" value="2"/>
</dbReference>
<evidence type="ECO:0000256" key="9">
    <source>
        <dbReference type="ARBA" id="ARBA00037982"/>
    </source>
</evidence>
<dbReference type="GO" id="GO:0017148">
    <property type="term" value="P:negative regulation of translation"/>
    <property type="evidence" value="ECO:0007669"/>
    <property type="project" value="UniProtKB-KW"/>
</dbReference>
<dbReference type="GO" id="GO:0004694">
    <property type="term" value="F:eukaryotic translation initiation factor 2alpha kinase activity"/>
    <property type="evidence" value="ECO:0007669"/>
    <property type="project" value="TreeGrafter"/>
</dbReference>
<gene>
    <name evidence="15" type="ORF">IWQ62_004910</name>
</gene>
<dbReference type="InterPro" id="IPR000719">
    <property type="entry name" value="Prot_kinase_dom"/>
</dbReference>
<dbReference type="PANTHER" id="PTHR11042">
    <property type="entry name" value="EUKARYOTIC TRANSLATION INITIATION FACTOR 2-ALPHA KINASE EIF2-ALPHA KINASE -RELATED"/>
    <property type="match status" value="1"/>
</dbReference>
<dbReference type="Gene3D" id="3.30.200.20">
    <property type="entry name" value="Phosphorylase Kinase, domain 1"/>
    <property type="match status" value="1"/>
</dbReference>
<dbReference type="OrthoDB" id="1405469at2759"/>
<evidence type="ECO:0000256" key="7">
    <source>
        <dbReference type="ARBA" id="ARBA00022840"/>
    </source>
</evidence>
<dbReference type="InterPro" id="IPR008271">
    <property type="entry name" value="Ser/Thr_kinase_AS"/>
</dbReference>
<dbReference type="EMBL" id="JANBPY010001799">
    <property type="protein sequence ID" value="KAJ1958372.1"/>
    <property type="molecule type" value="Genomic_DNA"/>
</dbReference>
<dbReference type="Gene3D" id="1.10.510.10">
    <property type="entry name" value="Transferase(Phosphotransferase) domain 1"/>
    <property type="match status" value="1"/>
</dbReference>
<evidence type="ECO:0000259" key="14">
    <source>
        <dbReference type="PROSITE" id="PS50011"/>
    </source>
</evidence>
<dbReference type="InterPro" id="IPR017441">
    <property type="entry name" value="Protein_kinase_ATP_BS"/>
</dbReference>
<evidence type="ECO:0000256" key="12">
    <source>
        <dbReference type="SAM" id="Coils"/>
    </source>
</evidence>
<dbReference type="Pfam" id="PF22949">
    <property type="entry name" value="HRI2_3H"/>
    <property type="match status" value="1"/>
</dbReference>
<evidence type="ECO:0000256" key="11">
    <source>
        <dbReference type="PROSITE-ProRule" id="PRU10141"/>
    </source>
</evidence>
<dbReference type="GO" id="GO:0005634">
    <property type="term" value="C:nucleus"/>
    <property type="evidence" value="ECO:0007669"/>
    <property type="project" value="TreeGrafter"/>
</dbReference>
<evidence type="ECO:0000256" key="13">
    <source>
        <dbReference type="SAM" id="MobiDB-lite"/>
    </source>
</evidence>
<dbReference type="PROSITE" id="PS00107">
    <property type="entry name" value="PROTEIN_KINASE_ATP"/>
    <property type="match status" value="1"/>
</dbReference>
<evidence type="ECO:0000256" key="5">
    <source>
        <dbReference type="ARBA" id="ARBA00022741"/>
    </source>
</evidence>
<dbReference type="AlphaFoldDB" id="A0A9W8AL01"/>
<proteinExistence type="inferred from homology"/>
<feature type="domain" description="Protein kinase" evidence="14">
    <location>
        <begin position="221"/>
        <end position="656"/>
    </location>
</feature>
<feature type="region of interest" description="Disordered" evidence="13">
    <location>
        <begin position="365"/>
        <end position="392"/>
    </location>
</feature>
<dbReference type="InterPro" id="IPR054521">
    <property type="entry name" value="HRI2_3H"/>
</dbReference>
<keyword evidence="4" id="KW-0808">Transferase</keyword>
<dbReference type="SUPFAM" id="SSF56112">
    <property type="entry name" value="Protein kinase-like (PK-like)"/>
    <property type="match status" value="1"/>
</dbReference>
<reference evidence="15" key="1">
    <citation type="submission" date="2022-07" db="EMBL/GenBank/DDBJ databases">
        <title>Phylogenomic reconstructions and comparative analyses of Kickxellomycotina fungi.</title>
        <authorList>
            <person name="Reynolds N.K."/>
            <person name="Stajich J.E."/>
            <person name="Barry K."/>
            <person name="Grigoriev I.V."/>
            <person name="Crous P."/>
            <person name="Smith M.E."/>
        </authorList>
    </citation>
    <scope>NUCLEOTIDE SEQUENCE</scope>
    <source>
        <strain evidence="15">RSA 1196</strain>
    </source>
</reference>
<keyword evidence="3" id="KW-0597">Phosphoprotein</keyword>
<feature type="binding site" evidence="11">
    <location>
        <position position="251"/>
    </location>
    <ligand>
        <name>ATP</name>
        <dbReference type="ChEBI" id="CHEBI:30616"/>
    </ligand>
</feature>
<evidence type="ECO:0000256" key="4">
    <source>
        <dbReference type="ARBA" id="ARBA00022679"/>
    </source>
</evidence>
<comment type="similarity">
    <text evidence="9">Belongs to the protein kinase superfamily. Ser/Thr protein kinase family. GCN2 subfamily.</text>
</comment>
<evidence type="ECO:0000256" key="8">
    <source>
        <dbReference type="ARBA" id="ARBA00023193"/>
    </source>
</evidence>
<keyword evidence="6" id="KW-0418">Kinase</keyword>
<comment type="caution">
    <text evidence="15">The sequence shown here is derived from an EMBL/GenBank/DDBJ whole genome shotgun (WGS) entry which is preliminary data.</text>
</comment>
<evidence type="ECO:0000256" key="10">
    <source>
        <dbReference type="ARBA" id="ARBA00042914"/>
    </source>
</evidence>
<dbReference type="PANTHER" id="PTHR11042:SF187">
    <property type="entry name" value="EUKARYOTIC TRANSLATION INITIATION FACTOR 2-ALPHA KINASE 2"/>
    <property type="match status" value="1"/>
</dbReference>
<evidence type="ECO:0000313" key="15">
    <source>
        <dbReference type="EMBL" id="KAJ1958372.1"/>
    </source>
</evidence>
<dbReference type="GO" id="GO:0005524">
    <property type="term" value="F:ATP binding"/>
    <property type="evidence" value="ECO:0007669"/>
    <property type="project" value="UniProtKB-UniRule"/>
</dbReference>
<accession>A0A9W8AL01</accession>
<dbReference type="CDD" id="cd13996">
    <property type="entry name" value="STKc_EIF2AK"/>
    <property type="match status" value="1"/>
</dbReference>
<feature type="coiled-coil region" evidence="12">
    <location>
        <begin position="663"/>
        <end position="697"/>
    </location>
</feature>
<evidence type="ECO:0000256" key="2">
    <source>
        <dbReference type="ARBA" id="ARBA00022527"/>
    </source>
</evidence>
<keyword evidence="16" id="KW-1185">Reference proteome</keyword>
<dbReference type="EC" id="2.7.11.1" evidence="1"/>